<evidence type="ECO:0000313" key="2">
    <source>
        <dbReference type="Proteomes" id="UP000235916"/>
    </source>
</evidence>
<dbReference type="GO" id="GO:0043565">
    <property type="term" value="F:sequence-specific DNA binding"/>
    <property type="evidence" value="ECO:0007669"/>
    <property type="project" value="InterPro"/>
</dbReference>
<dbReference type="InterPro" id="IPR002514">
    <property type="entry name" value="Transposase_8"/>
</dbReference>
<dbReference type="Pfam" id="PF01527">
    <property type="entry name" value="HTH_Tnp_1"/>
    <property type="match status" value="1"/>
</dbReference>
<dbReference type="Proteomes" id="UP000235916">
    <property type="component" value="Unassembled WGS sequence"/>
</dbReference>
<organism evidence="1 2">
    <name type="scientific">Kinneretia aquatilis</name>
    <dbReference type="NCBI Taxonomy" id="2070761"/>
    <lineage>
        <taxon>Bacteria</taxon>
        <taxon>Pseudomonadati</taxon>
        <taxon>Pseudomonadota</taxon>
        <taxon>Betaproteobacteria</taxon>
        <taxon>Burkholderiales</taxon>
        <taxon>Sphaerotilaceae</taxon>
        <taxon>Roseateles</taxon>
    </lineage>
</organism>
<gene>
    <name evidence="1" type="ORF">C1O66_16225</name>
</gene>
<dbReference type="RefSeq" id="WP_102768836.1">
    <property type="nucleotide sequence ID" value="NZ_POSP01000003.1"/>
</dbReference>
<dbReference type="Gene3D" id="1.10.10.10">
    <property type="entry name" value="Winged helix-like DNA-binding domain superfamily/Winged helix DNA-binding domain"/>
    <property type="match status" value="1"/>
</dbReference>
<name>A0A2N8KZN0_9BURK</name>
<evidence type="ECO:0000313" key="1">
    <source>
        <dbReference type="EMBL" id="PND38919.1"/>
    </source>
</evidence>
<protein>
    <recommendedName>
        <fullName evidence="3">Transposase</fullName>
    </recommendedName>
</protein>
<dbReference type="AlphaFoldDB" id="A0A2N8KZN0"/>
<comment type="caution">
    <text evidence="1">The sequence shown here is derived from an EMBL/GenBank/DDBJ whole genome shotgun (WGS) entry which is preliminary data.</text>
</comment>
<dbReference type="GO" id="GO:0004803">
    <property type="term" value="F:transposase activity"/>
    <property type="evidence" value="ECO:0007669"/>
    <property type="project" value="InterPro"/>
</dbReference>
<evidence type="ECO:0008006" key="3">
    <source>
        <dbReference type="Google" id="ProtNLM"/>
    </source>
</evidence>
<sequence length="117" mass="12679">MTSEKTDTRRRYSAATKAQVLAECREPGMSVAKVAMAHGINTNVVHRWRQIAREGGKAESLGGTGEFIALPLAAMAVPDKAPADIRVELRRGSLTMNVSWPASAAADFAAWTRELLR</sequence>
<proteinExistence type="predicted"/>
<keyword evidence="2" id="KW-1185">Reference proteome</keyword>
<dbReference type="InterPro" id="IPR010921">
    <property type="entry name" value="Trp_repressor/repl_initiator"/>
</dbReference>
<dbReference type="EMBL" id="POSP01000003">
    <property type="protein sequence ID" value="PND38919.1"/>
    <property type="molecule type" value="Genomic_DNA"/>
</dbReference>
<dbReference type="SUPFAM" id="SSF48295">
    <property type="entry name" value="TrpR-like"/>
    <property type="match status" value="1"/>
</dbReference>
<accession>A0A2N8KZN0</accession>
<dbReference type="OrthoDB" id="9800877at2"/>
<reference evidence="1 2" key="1">
    <citation type="submission" date="2018-01" db="EMBL/GenBank/DDBJ databases">
        <title>Draft genome sequence of Paucibacter aquatile CR182 isolated from freshwater of the Nakdong River.</title>
        <authorList>
            <person name="Choi A."/>
            <person name="Chung E.J."/>
        </authorList>
    </citation>
    <scope>NUCLEOTIDE SEQUENCE [LARGE SCALE GENOMIC DNA]</scope>
    <source>
        <strain evidence="1 2">CR182</strain>
    </source>
</reference>
<dbReference type="GO" id="GO:0006313">
    <property type="term" value="P:DNA transposition"/>
    <property type="evidence" value="ECO:0007669"/>
    <property type="project" value="InterPro"/>
</dbReference>
<dbReference type="InterPro" id="IPR036388">
    <property type="entry name" value="WH-like_DNA-bd_sf"/>
</dbReference>